<protein>
    <submittedName>
        <fullName evidence="1">Uncharacterized protein</fullName>
    </submittedName>
</protein>
<proteinExistence type="predicted"/>
<reference evidence="1 2" key="1">
    <citation type="submission" date="2018-06" db="EMBL/GenBank/DDBJ databases">
        <authorList>
            <consortium name="Pathogen Informatics"/>
            <person name="Doyle S."/>
        </authorList>
    </citation>
    <scope>NUCLEOTIDE SEQUENCE [LARGE SCALE GENOMIC DNA]</scope>
    <source>
        <strain evidence="1 2">NCTC11388</strain>
    </source>
</reference>
<name>A0A380CTK7_SPHSI</name>
<gene>
    <name evidence="1" type="ORF">NCTC11388_04430</name>
</gene>
<dbReference type="Proteomes" id="UP000254893">
    <property type="component" value="Unassembled WGS sequence"/>
</dbReference>
<organism evidence="1 2">
    <name type="scientific">Sphingobacterium spiritivorum</name>
    <name type="common">Flavobacterium spiritivorum</name>
    <dbReference type="NCBI Taxonomy" id="258"/>
    <lineage>
        <taxon>Bacteria</taxon>
        <taxon>Pseudomonadati</taxon>
        <taxon>Bacteroidota</taxon>
        <taxon>Sphingobacteriia</taxon>
        <taxon>Sphingobacteriales</taxon>
        <taxon>Sphingobacteriaceae</taxon>
        <taxon>Sphingobacterium</taxon>
    </lineage>
</organism>
<evidence type="ECO:0000313" key="1">
    <source>
        <dbReference type="EMBL" id="SUJ28766.1"/>
    </source>
</evidence>
<evidence type="ECO:0000313" key="2">
    <source>
        <dbReference type="Proteomes" id="UP000254893"/>
    </source>
</evidence>
<dbReference type="RefSeq" id="WP_003005509.1">
    <property type="nucleotide sequence ID" value="NZ_CP068082.1"/>
</dbReference>
<sequence length="146" mass="16605">MFKKITSNRSPDTTVWTAFYREFGKYIDGGIVRSKRFLEARPRTVFFAMVVSILVSVGCFLFLPKETPQKDNVQLSVQQPLMDGMGGIVTTVSALKELLEIRTILDSLMEKENLDSSDSLLMERAIDRMQILEKRLAETNKPQNSP</sequence>
<accession>A0A380CTK7</accession>
<dbReference type="AlphaFoldDB" id="A0A380CTK7"/>
<dbReference type="EMBL" id="UGYW01000002">
    <property type="protein sequence ID" value="SUJ28766.1"/>
    <property type="molecule type" value="Genomic_DNA"/>
</dbReference>